<dbReference type="SMART" id="SM00047">
    <property type="entry name" value="LYZ2"/>
    <property type="match status" value="1"/>
</dbReference>
<keyword evidence="1" id="KW-0378">Hydrolase</keyword>
<dbReference type="PANTHER" id="PTHR33308">
    <property type="entry name" value="PEPTIDOGLYCAN HYDROLASE FLGJ"/>
    <property type="match status" value="1"/>
</dbReference>
<feature type="domain" description="Cpl-7 lysozyme C-terminal" evidence="3">
    <location>
        <begin position="386"/>
        <end position="427"/>
    </location>
</feature>
<dbReference type="InterPro" id="IPR002901">
    <property type="entry name" value="MGlyc_endo_b_GlcNAc-like_dom"/>
</dbReference>
<dbReference type="Gene3D" id="3.90.1720.10">
    <property type="entry name" value="endopeptidase domain like (from Nostoc punctiforme)"/>
    <property type="match status" value="1"/>
</dbReference>
<feature type="domain" description="Mannosyl-glycoprotein endo-beta-N-acetylglucosamidase-like" evidence="2">
    <location>
        <begin position="2"/>
        <end position="151"/>
    </location>
</feature>
<dbReference type="PANTHER" id="PTHR33308:SF9">
    <property type="entry name" value="PEPTIDOGLYCAN HYDROLASE FLGJ"/>
    <property type="match status" value="1"/>
</dbReference>
<dbReference type="InterPro" id="IPR007921">
    <property type="entry name" value="CHAP_dom"/>
</dbReference>
<dbReference type="SUPFAM" id="SSF54001">
    <property type="entry name" value="Cysteine proteinases"/>
    <property type="match status" value="1"/>
</dbReference>
<dbReference type="GO" id="GO:0004040">
    <property type="term" value="F:amidase activity"/>
    <property type="evidence" value="ECO:0007669"/>
    <property type="project" value="InterPro"/>
</dbReference>
<proteinExistence type="predicted"/>
<sequence length="427" mass="46811">MDKQEFIKKIAGYVKKYASDYGIAVHSPIIAQAILESGWGESRLAAVYHNYFGLKCGTKWKGKSVNLKTMEEYTPGTLTPITDNFRVYASMEEGVKGYFEFIQLERYQNLRGIKDPAVYLETIKADGYATSSKYVENTMQIVTQYDLQQYDVKGEESMAKLASAVLAQARAWVGRNEADGTHKGIIDVYNGHTPLARGYKVKYTDAWCATFVSAVAIKCGLTGIIPTECGCGQMIALFKALGEWQESDSRTPTPGDVIFYDWDDSGAGDNTGWPDHVGIVESVSGGNIVVIEGNKNNAVGRRTIPVNGRYIRGYGVPKYDKETTAPPQPSGEKSVAAVAKEVIAGKWGNGADRKNRLEAAGYNYQEVQNQVNALLSGGATKPTKTVAQVAMEVIAGKWGNGAERKNRLEAAGYNYQEVQNKVNQLLR</sequence>
<evidence type="ECO:0000313" key="5">
    <source>
        <dbReference type="Proteomes" id="UP001212823"/>
    </source>
</evidence>
<dbReference type="InterPro" id="IPR051056">
    <property type="entry name" value="Glycosyl_Hydrolase_73"/>
</dbReference>
<dbReference type="Pfam" id="PF05257">
    <property type="entry name" value="CHAP"/>
    <property type="match status" value="1"/>
</dbReference>
<dbReference type="InterPro" id="IPR013168">
    <property type="entry name" value="Cpl_7_lyso_C"/>
</dbReference>
<evidence type="ECO:0000259" key="2">
    <source>
        <dbReference type="SMART" id="SM00047"/>
    </source>
</evidence>
<dbReference type="Pfam" id="PF01832">
    <property type="entry name" value="Glucosaminidase"/>
    <property type="match status" value="1"/>
</dbReference>
<dbReference type="SMART" id="SM01095">
    <property type="entry name" value="Cpl-7"/>
    <property type="match status" value="2"/>
</dbReference>
<protein>
    <submittedName>
        <fullName evidence="4">Glucosaminidase domain-containing protein</fullName>
    </submittedName>
</protein>
<dbReference type="Proteomes" id="UP001212823">
    <property type="component" value="Unassembled WGS sequence"/>
</dbReference>
<dbReference type="RefSeq" id="WP_195371575.1">
    <property type="nucleotide sequence ID" value="NZ_JADPAO010000009.1"/>
</dbReference>
<organism evidence="4 5">
    <name type="scientific">Agathobacter rectalis</name>
    <dbReference type="NCBI Taxonomy" id="39491"/>
    <lineage>
        <taxon>Bacteria</taxon>
        <taxon>Bacillati</taxon>
        <taxon>Bacillota</taxon>
        <taxon>Clostridia</taxon>
        <taxon>Lachnospirales</taxon>
        <taxon>Lachnospiraceae</taxon>
        <taxon>Agathobacter</taxon>
    </lineage>
</organism>
<comment type="caution">
    <text evidence="4">The sequence shown here is derived from an EMBL/GenBank/DDBJ whole genome shotgun (WGS) entry which is preliminary data.</text>
</comment>
<evidence type="ECO:0000313" key="4">
    <source>
        <dbReference type="EMBL" id="MDB8017310.1"/>
    </source>
</evidence>
<dbReference type="AlphaFoldDB" id="A0AAP3V8V3"/>
<evidence type="ECO:0000256" key="1">
    <source>
        <dbReference type="ARBA" id="ARBA00022801"/>
    </source>
</evidence>
<gene>
    <name evidence="4" type="ORF">PNE45_04610</name>
</gene>
<dbReference type="Pfam" id="PF08230">
    <property type="entry name" value="CW_7"/>
    <property type="match status" value="2"/>
</dbReference>
<dbReference type="EMBL" id="JAQLYE010000006">
    <property type="protein sequence ID" value="MDB8017310.1"/>
    <property type="molecule type" value="Genomic_DNA"/>
</dbReference>
<reference evidence="4" key="1">
    <citation type="submission" date="2023-01" db="EMBL/GenBank/DDBJ databases">
        <title>Human gut microbiome strain richness.</title>
        <authorList>
            <person name="Chen-Liaw A."/>
        </authorList>
    </citation>
    <scope>NUCLEOTIDE SEQUENCE</scope>
    <source>
        <strain evidence="4">1001283st1_D2_1001283B150209_150212</strain>
    </source>
</reference>
<accession>A0AAP3V8V3</accession>
<feature type="domain" description="Cpl-7 lysozyme C-terminal" evidence="3">
    <location>
        <begin position="335"/>
        <end position="376"/>
    </location>
</feature>
<name>A0AAP3V8V3_9FIRM</name>
<dbReference type="Gene3D" id="1.10.530.10">
    <property type="match status" value="1"/>
</dbReference>
<evidence type="ECO:0000259" key="3">
    <source>
        <dbReference type="SMART" id="SM01095"/>
    </source>
</evidence>
<dbReference type="InterPro" id="IPR038765">
    <property type="entry name" value="Papain-like_cys_pep_sf"/>
</dbReference>